<evidence type="ECO:0000313" key="2">
    <source>
        <dbReference type="Proteomes" id="UP000186922"/>
    </source>
</evidence>
<dbReference type="Proteomes" id="UP000186922">
    <property type="component" value="Unassembled WGS sequence"/>
</dbReference>
<accession>A0A1D1W7E0</accession>
<name>A0A1D1W7E0_RAMVA</name>
<sequence length="122" mass="13357">MSLVNEGISNLLNSILSKTSKEYREEETIGSVDLVVSGTFFGVDTTRLLVKQKMPFILVVAGRLDLIETALHFQEGKPLDVSHGRMLLMSATKDNIAPDRVVKAMFQPLKDSVPSAVALLVN</sequence>
<evidence type="ECO:0000313" key="1">
    <source>
        <dbReference type="EMBL" id="GAV06999.1"/>
    </source>
</evidence>
<keyword evidence="2" id="KW-1185">Reference proteome</keyword>
<reference evidence="1 2" key="1">
    <citation type="journal article" date="2016" name="Nat. Commun.">
        <title>Extremotolerant tardigrade genome and improved radiotolerance of human cultured cells by tardigrade-unique protein.</title>
        <authorList>
            <person name="Hashimoto T."/>
            <person name="Horikawa D.D."/>
            <person name="Saito Y."/>
            <person name="Kuwahara H."/>
            <person name="Kozuka-Hata H."/>
            <person name="Shin-I T."/>
            <person name="Minakuchi Y."/>
            <person name="Ohishi K."/>
            <person name="Motoyama A."/>
            <person name="Aizu T."/>
            <person name="Enomoto A."/>
            <person name="Kondo K."/>
            <person name="Tanaka S."/>
            <person name="Hara Y."/>
            <person name="Koshikawa S."/>
            <person name="Sagara H."/>
            <person name="Miura T."/>
            <person name="Yokobori S."/>
            <person name="Miyagawa K."/>
            <person name="Suzuki Y."/>
            <person name="Kubo T."/>
            <person name="Oyama M."/>
            <person name="Kohara Y."/>
            <person name="Fujiyama A."/>
            <person name="Arakawa K."/>
            <person name="Katayama T."/>
            <person name="Toyoda A."/>
            <person name="Kunieda T."/>
        </authorList>
    </citation>
    <scope>NUCLEOTIDE SEQUENCE [LARGE SCALE GENOMIC DNA]</scope>
    <source>
        <strain evidence="1 2">YOKOZUNA-1</strain>
    </source>
</reference>
<organism evidence="1 2">
    <name type="scientific">Ramazzottius varieornatus</name>
    <name type="common">Water bear</name>
    <name type="synonym">Tardigrade</name>
    <dbReference type="NCBI Taxonomy" id="947166"/>
    <lineage>
        <taxon>Eukaryota</taxon>
        <taxon>Metazoa</taxon>
        <taxon>Ecdysozoa</taxon>
        <taxon>Tardigrada</taxon>
        <taxon>Eutardigrada</taxon>
        <taxon>Parachela</taxon>
        <taxon>Hypsibioidea</taxon>
        <taxon>Ramazzottiidae</taxon>
        <taxon>Ramazzottius</taxon>
    </lineage>
</organism>
<dbReference type="AlphaFoldDB" id="A0A1D1W7E0"/>
<dbReference type="EMBL" id="BDGG01000014">
    <property type="protein sequence ID" value="GAV06999.1"/>
    <property type="molecule type" value="Genomic_DNA"/>
</dbReference>
<proteinExistence type="predicted"/>
<comment type="caution">
    <text evidence="1">The sequence shown here is derived from an EMBL/GenBank/DDBJ whole genome shotgun (WGS) entry which is preliminary data.</text>
</comment>
<protein>
    <submittedName>
        <fullName evidence="1">Uncharacterized protein</fullName>
    </submittedName>
</protein>
<gene>
    <name evidence="1" type="primary">RvY_16899-1</name>
    <name evidence="1" type="synonym">RvY_16899.1</name>
    <name evidence="1" type="ORF">RvY_16899</name>
</gene>